<evidence type="ECO:0000256" key="3">
    <source>
        <dbReference type="SAM" id="Coils"/>
    </source>
</evidence>
<dbReference type="SMART" id="SM00228">
    <property type="entry name" value="PDZ"/>
    <property type="match status" value="1"/>
</dbReference>
<evidence type="ECO:0000259" key="5">
    <source>
        <dbReference type="PROSITE" id="PS50106"/>
    </source>
</evidence>
<dbReference type="CDD" id="cd06701">
    <property type="entry name" value="PDZ4_Scribble-like"/>
    <property type="match status" value="1"/>
</dbReference>
<dbReference type="GO" id="GO:0043113">
    <property type="term" value="P:receptor clustering"/>
    <property type="evidence" value="ECO:0007669"/>
    <property type="project" value="TreeGrafter"/>
</dbReference>
<dbReference type="GO" id="GO:0019901">
    <property type="term" value="F:protein kinase binding"/>
    <property type="evidence" value="ECO:0007669"/>
    <property type="project" value="TreeGrafter"/>
</dbReference>
<accession>A0AAD9NF57</accession>
<reference evidence="6" key="1">
    <citation type="journal article" date="2023" name="Mol. Biol. Evol.">
        <title>Third-Generation Sequencing Reveals the Adaptive Role of the Epigenome in Three Deep-Sea Polychaetes.</title>
        <authorList>
            <person name="Perez M."/>
            <person name="Aroh O."/>
            <person name="Sun Y."/>
            <person name="Lan Y."/>
            <person name="Juniper S.K."/>
            <person name="Young C.R."/>
            <person name="Angers B."/>
            <person name="Qian P.Y."/>
        </authorList>
    </citation>
    <scope>NUCLEOTIDE SEQUENCE</scope>
    <source>
        <strain evidence="6">P08H-3</strain>
    </source>
</reference>
<evidence type="ECO:0000256" key="2">
    <source>
        <dbReference type="ARBA" id="ARBA00023136"/>
    </source>
</evidence>
<dbReference type="GO" id="GO:0045197">
    <property type="term" value="P:establishment or maintenance of epithelial cell apical/basal polarity"/>
    <property type="evidence" value="ECO:0007669"/>
    <property type="project" value="TreeGrafter"/>
</dbReference>
<feature type="non-terminal residue" evidence="6">
    <location>
        <position position="1"/>
    </location>
</feature>
<dbReference type="Pfam" id="PF00595">
    <property type="entry name" value="PDZ"/>
    <property type="match status" value="1"/>
</dbReference>
<feature type="compositionally biased region" description="Pro residues" evidence="4">
    <location>
        <begin position="190"/>
        <end position="200"/>
    </location>
</feature>
<dbReference type="AlphaFoldDB" id="A0AAD9NF57"/>
<dbReference type="GO" id="GO:0098609">
    <property type="term" value="P:cell-cell adhesion"/>
    <property type="evidence" value="ECO:0007669"/>
    <property type="project" value="TreeGrafter"/>
</dbReference>
<protein>
    <recommendedName>
        <fullName evidence="5">PDZ domain-containing protein</fullName>
    </recommendedName>
</protein>
<organism evidence="6 7">
    <name type="scientific">Paralvinella palmiformis</name>
    <dbReference type="NCBI Taxonomy" id="53620"/>
    <lineage>
        <taxon>Eukaryota</taxon>
        <taxon>Metazoa</taxon>
        <taxon>Spiralia</taxon>
        <taxon>Lophotrochozoa</taxon>
        <taxon>Annelida</taxon>
        <taxon>Polychaeta</taxon>
        <taxon>Sedentaria</taxon>
        <taxon>Canalipalpata</taxon>
        <taxon>Terebellida</taxon>
        <taxon>Terebelliformia</taxon>
        <taxon>Alvinellidae</taxon>
        <taxon>Paralvinella</taxon>
    </lineage>
</organism>
<name>A0AAD9NF57_9ANNE</name>
<dbReference type="Gene3D" id="2.30.42.10">
    <property type="match status" value="1"/>
</dbReference>
<evidence type="ECO:0000256" key="4">
    <source>
        <dbReference type="SAM" id="MobiDB-lite"/>
    </source>
</evidence>
<keyword evidence="7" id="KW-1185">Reference proteome</keyword>
<keyword evidence="3" id="KW-0175">Coiled coil</keyword>
<keyword evidence="2" id="KW-0472">Membrane</keyword>
<dbReference type="GO" id="GO:0030054">
    <property type="term" value="C:cell junction"/>
    <property type="evidence" value="ECO:0007669"/>
    <property type="project" value="TreeGrafter"/>
</dbReference>
<comment type="subcellular location">
    <subcellularLocation>
        <location evidence="1">Membrane</location>
    </subcellularLocation>
</comment>
<dbReference type="PANTHER" id="PTHR23119:SF51">
    <property type="entry name" value="DISKS LARGE 1 TUMOR SUPPRESSOR PROTEIN"/>
    <property type="match status" value="1"/>
</dbReference>
<dbReference type="GO" id="GO:0097120">
    <property type="term" value="P:receptor localization to synapse"/>
    <property type="evidence" value="ECO:0007669"/>
    <property type="project" value="TreeGrafter"/>
</dbReference>
<comment type="caution">
    <text evidence="6">The sequence shown here is derived from an EMBL/GenBank/DDBJ whole genome shotgun (WGS) entry which is preliminary data.</text>
</comment>
<dbReference type="SUPFAM" id="SSF50156">
    <property type="entry name" value="PDZ domain-like"/>
    <property type="match status" value="1"/>
</dbReference>
<dbReference type="Proteomes" id="UP001208570">
    <property type="component" value="Unassembled WGS sequence"/>
</dbReference>
<proteinExistence type="predicted"/>
<dbReference type="InterPro" id="IPR050614">
    <property type="entry name" value="Synaptic_Scaffolding_LAP-MAGUK"/>
</dbReference>
<evidence type="ECO:0000313" key="7">
    <source>
        <dbReference type="Proteomes" id="UP001208570"/>
    </source>
</evidence>
<sequence>FQELSIPKAPGDKLGISIRGGVRSHPGNPLDNTDEGIFISKILSHGIVAKDGHLHVGHRILEVNGQSLLGATHDEAVKILRSVNDRLEIMVCDGFEPSLIDMTSSMTSLKGRQDSVSSVDRLDEEAIYIFKKEAETLQEQKQFEEEEKQRLARLRLTLMRDDDIQFADEDTEDEEVVVMGGFTSSSPSSPLHPKPPPGGVPLPILSSNPPQVVLTRAPQVSSNMASGT</sequence>
<gene>
    <name evidence="6" type="ORF">LSH36_40g15062</name>
</gene>
<evidence type="ECO:0000256" key="1">
    <source>
        <dbReference type="ARBA" id="ARBA00004370"/>
    </source>
</evidence>
<dbReference type="EMBL" id="JAODUP010000040">
    <property type="protein sequence ID" value="KAK2166298.1"/>
    <property type="molecule type" value="Genomic_DNA"/>
</dbReference>
<dbReference type="GO" id="GO:0016323">
    <property type="term" value="C:basolateral plasma membrane"/>
    <property type="evidence" value="ECO:0007669"/>
    <property type="project" value="TreeGrafter"/>
</dbReference>
<feature type="domain" description="PDZ" evidence="5">
    <location>
        <begin position="3"/>
        <end position="91"/>
    </location>
</feature>
<feature type="coiled-coil region" evidence="3">
    <location>
        <begin position="127"/>
        <end position="154"/>
    </location>
</feature>
<dbReference type="PANTHER" id="PTHR23119">
    <property type="entry name" value="DISCS LARGE"/>
    <property type="match status" value="1"/>
</dbReference>
<evidence type="ECO:0000313" key="6">
    <source>
        <dbReference type="EMBL" id="KAK2166298.1"/>
    </source>
</evidence>
<dbReference type="InterPro" id="IPR036034">
    <property type="entry name" value="PDZ_sf"/>
</dbReference>
<dbReference type="InterPro" id="IPR001478">
    <property type="entry name" value="PDZ"/>
</dbReference>
<feature type="region of interest" description="Disordered" evidence="4">
    <location>
        <begin position="180"/>
        <end position="210"/>
    </location>
</feature>
<dbReference type="PROSITE" id="PS50106">
    <property type="entry name" value="PDZ"/>
    <property type="match status" value="1"/>
</dbReference>